<gene>
    <name evidence="5" type="primary">atsA_30</name>
    <name evidence="5" type="ORF">Mal48_31430</name>
</gene>
<dbReference type="OrthoDB" id="9803751at2"/>
<dbReference type="EMBL" id="CP036267">
    <property type="protein sequence ID" value="QDT33887.1"/>
    <property type="molecule type" value="Genomic_DNA"/>
</dbReference>
<sequence precursor="true">MKFYVSLLLLLTCSLLPVCVAAEGDPPNVILIFADDLGYGDVGCFSEESPFKTPHLDRMAAEGAKLTSFNVPTPYCAPSRGTILTGRYPFRHSVVRNPAPDAGVNNFGLPQSEVTIAELLKEKGYATAAYGKWHLGHQEEWLPRKQGFDEYLGILYSNDMFPVQLVHNEKVVEYPVVQATLTQRYTTKAIEFIKKNQKRPFFLYLPHAMPHKPLAASDNFYTPETRNNLYADVISELDAEVGRLLSAIKELGIDEKTLVIFTSDNGPWFGGSTGGLRGMKSRTWEGGLRVPMIARMPGTIPKGVSNDAPTASIDILPTIMSLTQTELPADLKIDGKNILPLLQDANEKSPHDAIYGMQGVNLATIRSGKWKLHVRSPGRKLFSRLTQQQLENYIDPRGPDGVILLAPYEQSPPSDHPGLTTGDAPKAMMLFDLEEDPGEQHDVAASNPQIVKELTQKFRAMEKEVPDFPAPKNDYLFRAPKKGEPRRLMRLIGGELEYDRIPATQQHLLKKE</sequence>
<dbReference type="InterPro" id="IPR000917">
    <property type="entry name" value="Sulfatase_N"/>
</dbReference>
<feature type="domain" description="Sulfatase N-terminal" evidence="4">
    <location>
        <begin position="27"/>
        <end position="324"/>
    </location>
</feature>
<dbReference type="Gene3D" id="3.30.1120.10">
    <property type="match status" value="1"/>
</dbReference>
<protein>
    <submittedName>
        <fullName evidence="5">Arylsulfatase</fullName>
        <ecNumber evidence="5">3.1.6.1</ecNumber>
    </submittedName>
</protein>
<proteinExistence type="inferred from homology"/>
<dbReference type="KEGG" id="tpol:Mal48_31430"/>
<dbReference type="InterPro" id="IPR017850">
    <property type="entry name" value="Alkaline_phosphatase_core_sf"/>
</dbReference>
<feature type="signal peptide" evidence="3">
    <location>
        <begin position="1"/>
        <end position="21"/>
    </location>
</feature>
<dbReference type="Pfam" id="PF00884">
    <property type="entry name" value="Sulfatase"/>
    <property type="match status" value="1"/>
</dbReference>
<name>A0A517QQI0_9PLAN</name>
<evidence type="ECO:0000313" key="5">
    <source>
        <dbReference type="EMBL" id="QDT33887.1"/>
    </source>
</evidence>
<reference evidence="5 6" key="1">
    <citation type="submission" date="2019-02" db="EMBL/GenBank/DDBJ databases">
        <title>Deep-cultivation of Planctomycetes and their phenomic and genomic characterization uncovers novel biology.</title>
        <authorList>
            <person name="Wiegand S."/>
            <person name="Jogler M."/>
            <person name="Boedeker C."/>
            <person name="Pinto D."/>
            <person name="Vollmers J."/>
            <person name="Rivas-Marin E."/>
            <person name="Kohn T."/>
            <person name="Peeters S.H."/>
            <person name="Heuer A."/>
            <person name="Rast P."/>
            <person name="Oberbeckmann S."/>
            <person name="Bunk B."/>
            <person name="Jeske O."/>
            <person name="Meyerdierks A."/>
            <person name="Storesund J.E."/>
            <person name="Kallscheuer N."/>
            <person name="Luecker S."/>
            <person name="Lage O.M."/>
            <person name="Pohl T."/>
            <person name="Merkel B.J."/>
            <person name="Hornburger P."/>
            <person name="Mueller R.-W."/>
            <person name="Bruemmer F."/>
            <person name="Labrenz M."/>
            <person name="Spormann A.M."/>
            <person name="Op den Camp H."/>
            <person name="Overmann J."/>
            <person name="Amann R."/>
            <person name="Jetten M.S.M."/>
            <person name="Mascher T."/>
            <person name="Medema M.H."/>
            <person name="Devos D.P."/>
            <person name="Kaster A.-K."/>
            <person name="Ovreas L."/>
            <person name="Rohde M."/>
            <person name="Galperin M.Y."/>
            <person name="Jogler C."/>
        </authorList>
    </citation>
    <scope>NUCLEOTIDE SEQUENCE [LARGE SCALE GENOMIC DNA]</scope>
    <source>
        <strain evidence="5 6">Mal48</strain>
    </source>
</reference>
<evidence type="ECO:0000256" key="1">
    <source>
        <dbReference type="ARBA" id="ARBA00008779"/>
    </source>
</evidence>
<accession>A0A517QQI0</accession>
<organism evidence="5 6">
    <name type="scientific">Thalassoglobus polymorphus</name>
    <dbReference type="NCBI Taxonomy" id="2527994"/>
    <lineage>
        <taxon>Bacteria</taxon>
        <taxon>Pseudomonadati</taxon>
        <taxon>Planctomycetota</taxon>
        <taxon>Planctomycetia</taxon>
        <taxon>Planctomycetales</taxon>
        <taxon>Planctomycetaceae</taxon>
        <taxon>Thalassoglobus</taxon>
    </lineage>
</organism>
<feature type="chain" id="PRO_5021808047" evidence="3">
    <location>
        <begin position="22"/>
        <end position="512"/>
    </location>
</feature>
<dbReference type="GO" id="GO:0004065">
    <property type="term" value="F:arylsulfatase activity"/>
    <property type="evidence" value="ECO:0007669"/>
    <property type="project" value="UniProtKB-EC"/>
</dbReference>
<dbReference type="Pfam" id="PF14707">
    <property type="entry name" value="Sulfatase_C"/>
    <property type="match status" value="1"/>
</dbReference>
<dbReference type="Proteomes" id="UP000315724">
    <property type="component" value="Chromosome"/>
</dbReference>
<keyword evidence="2 5" id="KW-0378">Hydrolase</keyword>
<dbReference type="PANTHER" id="PTHR42693">
    <property type="entry name" value="ARYLSULFATASE FAMILY MEMBER"/>
    <property type="match status" value="1"/>
</dbReference>
<evidence type="ECO:0000313" key="6">
    <source>
        <dbReference type="Proteomes" id="UP000315724"/>
    </source>
</evidence>
<dbReference type="InterPro" id="IPR050738">
    <property type="entry name" value="Sulfatase"/>
</dbReference>
<dbReference type="AlphaFoldDB" id="A0A517QQI0"/>
<keyword evidence="6" id="KW-1185">Reference proteome</keyword>
<dbReference type="SUPFAM" id="SSF53649">
    <property type="entry name" value="Alkaline phosphatase-like"/>
    <property type="match status" value="1"/>
</dbReference>
<dbReference type="EC" id="3.1.6.1" evidence="5"/>
<comment type="similarity">
    <text evidence="1">Belongs to the sulfatase family.</text>
</comment>
<evidence type="ECO:0000256" key="2">
    <source>
        <dbReference type="ARBA" id="ARBA00022801"/>
    </source>
</evidence>
<dbReference type="Gene3D" id="3.40.720.10">
    <property type="entry name" value="Alkaline Phosphatase, subunit A"/>
    <property type="match status" value="1"/>
</dbReference>
<dbReference type="CDD" id="cd16026">
    <property type="entry name" value="GALNS_like"/>
    <property type="match status" value="1"/>
</dbReference>
<dbReference type="PANTHER" id="PTHR42693:SF53">
    <property type="entry name" value="ENDO-4-O-SULFATASE"/>
    <property type="match status" value="1"/>
</dbReference>
<evidence type="ECO:0000256" key="3">
    <source>
        <dbReference type="SAM" id="SignalP"/>
    </source>
</evidence>
<evidence type="ECO:0000259" key="4">
    <source>
        <dbReference type="Pfam" id="PF00884"/>
    </source>
</evidence>
<keyword evidence="3" id="KW-0732">Signal</keyword>
<dbReference type="RefSeq" id="WP_145200913.1">
    <property type="nucleotide sequence ID" value="NZ_CP036267.1"/>
</dbReference>